<name>A0ABP5J8E4_9ACTN</name>
<organism evidence="1 2">
    <name type="scientific">Streptomyces synnematoformans</name>
    <dbReference type="NCBI Taxonomy" id="415721"/>
    <lineage>
        <taxon>Bacteria</taxon>
        <taxon>Bacillati</taxon>
        <taxon>Actinomycetota</taxon>
        <taxon>Actinomycetes</taxon>
        <taxon>Kitasatosporales</taxon>
        <taxon>Streptomycetaceae</taxon>
        <taxon>Streptomyces</taxon>
    </lineage>
</organism>
<dbReference type="EMBL" id="BAAAPF010000018">
    <property type="protein sequence ID" value="GAA2113104.1"/>
    <property type="molecule type" value="Genomic_DNA"/>
</dbReference>
<dbReference type="Proteomes" id="UP001500443">
    <property type="component" value="Unassembled WGS sequence"/>
</dbReference>
<evidence type="ECO:0000313" key="1">
    <source>
        <dbReference type="EMBL" id="GAA2113104.1"/>
    </source>
</evidence>
<evidence type="ECO:0000313" key="2">
    <source>
        <dbReference type="Proteomes" id="UP001500443"/>
    </source>
</evidence>
<gene>
    <name evidence="1" type="ORF">GCM10009802_11630</name>
</gene>
<sequence>MTIGLRLAWRLDGHGWADCTVTDRQAVIVLTASYVTGAPEEFLTALARLIAGETETRAQFEAEPTAYRWIFSRENEYVWTRVLELRDGRDHDNKGTEVWLSRYPIDELARAAIRCFDDVARTYGESSYRGKWGRHHFPRTDLEALRRLWNDRRHPQGALPDPHQTCEGDR</sequence>
<dbReference type="RefSeq" id="WP_344288554.1">
    <property type="nucleotide sequence ID" value="NZ_BAAAPF010000018.1"/>
</dbReference>
<comment type="caution">
    <text evidence="1">The sequence shown here is derived from an EMBL/GenBank/DDBJ whole genome shotgun (WGS) entry which is preliminary data.</text>
</comment>
<accession>A0ABP5J8E4</accession>
<keyword evidence="2" id="KW-1185">Reference proteome</keyword>
<protein>
    <submittedName>
        <fullName evidence="1">Uncharacterized protein</fullName>
    </submittedName>
</protein>
<reference evidence="2" key="1">
    <citation type="journal article" date="2019" name="Int. J. Syst. Evol. Microbiol.">
        <title>The Global Catalogue of Microorganisms (GCM) 10K type strain sequencing project: providing services to taxonomists for standard genome sequencing and annotation.</title>
        <authorList>
            <consortium name="The Broad Institute Genomics Platform"/>
            <consortium name="The Broad Institute Genome Sequencing Center for Infectious Disease"/>
            <person name="Wu L."/>
            <person name="Ma J."/>
        </authorList>
    </citation>
    <scope>NUCLEOTIDE SEQUENCE [LARGE SCALE GENOMIC DNA]</scope>
    <source>
        <strain evidence="2">JCM 15481</strain>
    </source>
</reference>
<proteinExistence type="predicted"/>